<accession>A0ABS3WW54</accession>
<evidence type="ECO:0000313" key="2">
    <source>
        <dbReference type="EMBL" id="MBO8187361.1"/>
    </source>
</evidence>
<gene>
    <name evidence="2" type="ORF">JW592_18095</name>
</gene>
<feature type="compositionally biased region" description="Gly residues" evidence="1">
    <location>
        <begin position="107"/>
        <end position="127"/>
    </location>
</feature>
<evidence type="ECO:0000256" key="1">
    <source>
        <dbReference type="SAM" id="MobiDB-lite"/>
    </source>
</evidence>
<feature type="compositionally biased region" description="Basic and acidic residues" evidence="1">
    <location>
        <begin position="16"/>
        <end position="30"/>
    </location>
</feature>
<keyword evidence="3" id="KW-1185">Reference proteome</keyword>
<proteinExistence type="predicted"/>
<dbReference type="RefSeq" id="WP_209266172.1">
    <property type="nucleotide sequence ID" value="NZ_JAFFZN010000016.1"/>
</dbReference>
<feature type="compositionally biased region" description="Low complexity" evidence="1">
    <location>
        <begin position="128"/>
        <end position="148"/>
    </location>
</feature>
<protein>
    <submittedName>
        <fullName evidence="2">Uncharacterized protein</fullName>
    </submittedName>
</protein>
<reference evidence="2 3" key="1">
    <citation type="submission" date="2021-02" db="EMBL/GenBank/DDBJ databases">
        <title>Streptomyces spirodelae sp. nov., isolated from duckweed.</title>
        <authorList>
            <person name="Saimee Y."/>
            <person name="Duangmal K."/>
        </authorList>
    </citation>
    <scope>NUCLEOTIDE SEQUENCE [LARGE SCALE GENOMIC DNA]</scope>
    <source>
        <strain evidence="2 3">DW4-2</strain>
    </source>
</reference>
<sequence length="202" mass="21260">MPIDNSTGPPIYDSLIEEHGDVPGDVRQAAEELQQEAEQAVDFSPVHHRHPSTGRPESSEPPAPAPGPEGQQHRPQAPAALPGRNPLQSGGPGRPGRPVRPHQLGQPQGGPAQGGQQPGHPQGGQPQGGPQQHGQPAQGRPQHGQPQHGRPHGGQAEDGQHQHAQPQHGQHQPGQPQHGQHQPGQHQGGPETAQRPPEYAAE</sequence>
<feature type="compositionally biased region" description="Low complexity" evidence="1">
    <location>
        <begin position="162"/>
        <end position="190"/>
    </location>
</feature>
<name>A0ABS3WW54_9ACTN</name>
<dbReference type="Proteomes" id="UP001518976">
    <property type="component" value="Unassembled WGS sequence"/>
</dbReference>
<feature type="region of interest" description="Disordered" evidence="1">
    <location>
        <begin position="1"/>
        <end position="202"/>
    </location>
</feature>
<comment type="caution">
    <text evidence="2">The sequence shown here is derived from an EMBL/GenBank/DDBJ whole genome shotgun (WGS) entry which is preliminary data.</text>
</comment>
<dbReference type="EMBL" id="JAFFZN010000016">
    <property type="protein sequence ID" value="MBO8187361.1"/>
    <property type="molecule type" value="Genomic_DNA"/>
</dbReference>
<evidence type="ECO:0000313" key="3">
    <source>
        <dbReference type="Proteomes" id="UP001518976"/>
    </source>
</evidence>
<organism evidence="2 3">
    <name type="scientific">Streptomyces spirodelae</name>
    <dbReference type="NCBI Taxonomy" id="2812904"/>
    <lineage>
        <taxon>Bacteria</taxon>
        <taxon>Bacillati</taxon>
        <taxon>Actinomycetota</taxon>
        <taxon>Actinomycetes</taxon>
        <taxon>Kitasatosporales</taxon>
        <taxon>Streptomycetaceae</taxon>
        <taxon>Streptomyces</taxon>
    </lineage>
</organism>